<comment type="caution">
    <text evidence="2">The sequence shown here is derived from an EMBL/GenBank/DDBJ whole genome shotgun (WGS) entry which is preliminary data.</text>
</comment>
<feature type="region of interest" description="Disordered" evidence="1">
    <location>
        <begin position="42"/>
        <end position="89"/>
    </location>
</feature>
<gene>
    <name evidence="2" type="ORF">EVAR_83959_1</name>
</gene>
<reference evidence="2 3" key="1">
    <citation type="journal article" date="2019" name="Commun. Biol.">
        <title>The bagworm genome reveals a unique fibroin gene that provides high tensile strength.</title>
        <authorList>
            <person name="Kono N."/>
            <person name="Nakamura H."/>
            <person name="Ohtoshi R."/>
            <person name="Tomita M."/>
            <person name="Numata K."/>
            <person name="Arakawa K."/>
        </authorList>
    </citation>
    <scope>NUCLEOTIDE SEQUENCE [LARGE SCALE GENOMIC DNA]</scope>
</reference>
<feature type="compositionally biased region" description="Basic and acidic residues" evidence="1">
    <location>
        <begin position="53"/>
        <end position="70"/>
    </location>
</feature>
<keyword evidence="3" id="KW-1185">Reference proteome</keyword>
<proteinExistence type="predicted"/>
<evidence type="ECO:0000313" key="2">
    <source>
        <dbReference type="EMBL" id="GBP40269.1"/>
    </source>
</evidence>
<organism evidence="2 3">
    <name type="scientific">Eumeta variegata</name>
    <name type="common">Bagworm moth</name>
    <name type="synonym">Eumeta japonica</name>
    <dbReference type="NCBI Taxonomy" id="151549"/>
    <lineage>
        <taxon>Eukaryota</taxon>
        <taxon>Metazoa</taxon>
        <taxon>Ecdysozoa</taxon>
        <taxon>Arthropoda</taxon>
        <taxon>Hexapoda</taxon>
        <taxon>Insecta</taxon>
        <taxon>Pterygota</taxon>
        <taxon>Neoptera</taxon>
        <taxon>Endopterygota</taxon>
        <taxon>Lepidoptera</taxon>
        <taxon>Glossata</taxon>
        <taxon>Ditrysia</taxon>
        <taxon>Tineoidea</taxon>
        <taxon>Psychidae</taxon>
        <taxon>Oiketicinae</taxon>
        <taxon>Eumeta</taxon>
    </lineage>
</organism>
<protein>
    <submittedName>
        <fullName evidence="2">Uncharacterized protein</fullName>
    </submittedName>
</protein>
<name>A0A4C1VQ15_EUMVA</name>
<feature type="region of interest" description="Disordered" evidence="1">
    <location>
        <begin position="132"/>
        <end position="158"/>
    </location>
</feature>
<dbReference type="AlphaFoldDB" id="A0A4C1VQ15"/>
<dbReference type="EMBL" id="BGZK01000379">
    <property type="protein sequence ID" value="GBP40269.1"/>
    <property type="molecule type" value="Genomic_DNA"/>
</dbReference>
<accession>A0A4C1VQ15</accession>
<sequence length="158" mass="17862">MKPESRSRAKPKSESNWDNPLYLSVCLFVWGIVRTPERITMGLSGNAEPEPGTEAKPESGLDQEGIKDQEPEPNYDGCMDHSDIGRHKRSGSLKSASLLILRFYSWPVPEILRKISKLRGHDVPVPEVAKVRGTRQHLHPEKTTRLPRRASLSESRLE</sequence>
<evidence type="ECO:0000313" key="3">
    <source>
        <dbReference type="Proteomes" id="UP000299102"/>
    </source>
</evidence>
<dbReference type="Proteomes" id="UP000299102">
    <property type="component" value="Unassembled WGS sequence"/>
</dbReference>
<evidence type="ECO:0000256" key="1">
    <source>
        <dbReference type="SAM" id="MobiDB-lite"/>
    </source>
</evidence>